<sequence length="95" mass="10716">MPLDGKDLVMLAQLQDLCMYFADSNFLTPYNQLQRNLGHKNAHINHILKPAFNDPSNQELLAKLQQLGSTNPTERFVKLYAKAARAMLGWSGEEA</sequence>
<evidence type="ECO:0000313" key="2">
    <source>
        <dbReference type="Proteomes" id="UP000485058"/>
    </source>
</evidence>
<reference evidence="1 2" key="1">
    <citation type="submission" date="2020-02" db="EMBL/GenBank/DDBJ databases">
        <title>Draft genome sequence of Haematococcus lacustris strain NIES-144.</title>
        <authorList>
            <person name="Morimoto D."/>
            <person name="Nakagawa S."/>
            <person name="Yoshida T."/>
            <person name="Sawayama S."/>
        </authorList>
    </citation>
    <scope>NUCLEOTIDE SEQUENCE [LARGE SCALE GENOMIC DNA]</scope>
    <source>
        <strain evidence="1 2">NIES-144</strain>
    </source>
</reference>
<proteinExistence type="predicted"/>
<comment type="caution">
    <text evidence="1">The sequence shown here is derived from an EMBL/GenBank/DDBJ whole genome shotgun (WGS) entry which is preliminary data.</text>
</comment>
<evidence type="ECO:0000313" key="1">
    <source>
        <dbReference type="EMBL" id="GFH16976.1"/>
    </source>
</evidence>
<keyword evidence="2" id="KW-1185">Reference proteome</keyword>
<gene>
    <name evidence="1" type="ORF">HaLaN_13503</name>
</gene>
<dbReference type="AlphaFoldDB" id="A0A699ZCN0"/>
<name>A0A699ZCN0_HAELA</name>
<protein>
    <submittedName>
        <fullName evidence="1">Uncharacterized protein</fullName>
    </submittedName>
</protein>
<dbReference type="Proteomes" id="UP000485058">
    <property type="component" value="Unassembled WGS sequence"/>
</dbReference>
<organism evidence="1 2">
    <name type="scientific">Haematococcus lacustris</name>
    <name type="common">Green alga</name>
    <name type="synonym">Haematococcus pluvialis</name>
    <dbReference type="NCBI Taxonomy" id="44745"/>
    <lineage>
        <taxon>Eukaryota</taxon>
        <taxon>Viridiplantae</taxon>
        <taxon>Chlorophyta</taxon>
        <taxon>core chlorophytes</taxon>
        <taxon>Chlorophyceae</taxon>
        <taxon>CS clade</taxon>
        <taxon>Chlamydomonadales</taxon>
        <taxon>Haematococcaceae</taxon>
        <taxon>Haematococcus</taxon>
    </lineage>
</organism>
<accession>A0A699ZCN0</accession>
<dbReference type="EMBL" id="BLLF01001078">
    <property type="protein sequence ID" value="GFH16976.1"/>
    <property type="molecule type" value="Genomic_DNA"/>
</dbReference>